<evidence type="ECO:0000313" key="23">
    <source>
        <dbReference type="Proteomes" id="UP000214355"/>
    </source>
</evidence>
<comment type="catalytic activity">
    <reaction evidence="17">
        <text>L-lysyl-tRNA(Lys) + a 1,2-diacyl-sn-glycero-3-phospho-(1'-sn-glycerol) = a 1,2-diacyl-sn-glycero-3-phospho-1'-(3'-O-L-lysyl)-sn-glycerol + tRNA(Lys)</text>
        <dbReference type="Rhea" id="RHEA:10668"/>
        <dbReference type="Rhea" id="RHEA-COMP:9696"/>
        <dbReference type="Rhea" id="RHEA-COMP:9697"/>
        <dbReference type="ChEBI" id="CHEBI:64716"/>
        <dbReference type="ChEBI" id="CHEBI:75792"/>
        <dbReference type="ChEBI" id="CHEBI:78442"/>
        <dbReference type="ChEBI" id="CHEBI:78529"/>
        <dbReference type="EC" id="2.3.2.3"/>
    </reaction>
</comment>
<keyword evidence="11 20" id="KW-1133">Transmembrane helix</keyword>
<evidence type="ECO:0000259" key="21">
    <source>
        <dbReference type="PROSITE" id="PS50862"/>
    </source>
</evidence>
<dbReference type="Pfam" id="PF01336">
    <property type="entry name" value="tRNA_anti-codon"/>
    <property type="match status" value="1"/>
</dbReference>
<dbReference type="Pfam" id="PF09924">
    <property type="entry name" value="LPG_synthase_C"/>
    <property type="match status" value="1"/>
</dbReference>
<dbReference type="NCBIfam" id="TIGR00499">
    <property type="entry name" value="lysS_bact"/>
    <property type="match status" value="1"/>
</dbReference>
<keyword evidence="13 19" id="KW-0030">Aminoacyl-tRNA synthetase</keyword>
<dbReference type="EMBL" id="LT629804">
    <property type="protein sequence ID" value="SDU80494.1"/>
    <property type="molecule type" value="Genomic_DNA"/>
</dbReference>
<evidence type="ECO:0000256" key="6">
    <source>
        <dbReference type="ARBA" id="ARBA00022679"/>
    </source>
</evidence>
<dbReference type="GO" id="GO:0006430">
    <property type="term" value="P:lysyl-tRNA aminoacylation"/>
    <property type="evidence" value="ECO:0007669"/>
    <property type="project" value="UniProtKB-UniRule"/>
</dbReference>
<comment type="catalytic activity">
    <reaction evidence="18 19">
        <text>tRNA(Lys) + L-lysine + ATP = L-lysyl-tRNA(Lys) + AMP + diphosphate</text>
        <dbReference type="Rhea" id="RHEA:20792"/>
        <dbReference type="Rhea" id="RHEA-COMP:9696"/>
        <dbReference type="Rhea" id="RHEA-COMP:9697"/>
        <dbReference type="ChEBI" id="CHEBI:30616"/>
        <dbReference type="ChEBI" id="CHEBI:32551"/>
        <dbReference type="ChEBI" id="CHEBI:33019"/>
        <dbReference type="ChEBI" id="CHEBI:78442"/>
        <dbReference type="ChEBI" id="CHEBI:78529"/>
        <dbReference type="ChEBI" id="CHEBI:456215"/>
        <dbReference type="EC" id="6.1.1.6"/>
    </reaction>
</comment>
<evidence type="ECO:0000256" key="3">
    <source>
        <dbReference type="ARBA" id="ARBA00009968"/>
    </source>
</evidence>
<dbReference type="Pfam" id="PF00152">
    <property type="entry name" value="tRNA-synt_2"/>
    <property type="match status" value="1"/>
</dbReference>
<dbReference type="InterPro" id="IPR012340">
    <property type="entry name" value="NA-bd_OB-fold"/>
</dbReference>
<dbReference type="OrthoDB" id="9801152at2"/>
<evidence type="ECO:0000256" key="4">
    <source>
        <dbReference type="ARBA" id="ARBA00022475"/>
    </source>
</evidence>
<evidence type="ECO:0000256" key="17">
    <source>
        <dbReference type="ARBA" id="ARBA00047540"/>
    </source>
</evidence>
<accession>A0A1H2LI62</accession>
<organism evidence="22 23">
    <name type="scientific">Arcanobacterium phocae</name>
    <dbReference type="NCBI Taxonomy" id="131112"/>
    <lineage>
        <taxon>Bacteria</taxon>
        <taxon>Bacillati</taxon>
        <taxon>Actinomycetota</taxon>
        <taxon>Actinomycetes</taxon>
        <taxon>Actinomycetales</taxon>
        <taxon>Actinomycetaceae</taxon>
        <taxon>Arcanobacterium</taxon>
    </lineage>
</organism>
<dbReference type="NCBIfam" id="NF001756">
    <property type="entry name" value="PRK00484.1"/>
    <property type="match status" value="1"/>
</dbReference>
<dbReference type="InterPro" id="IPR004365">
    <property type="entry name" value="NA-bd_OB_tRNA"/>
</dbReference>
<reference evidence="23" key="1">
    <citation type="submission" date="2016-10" db="EMBL/GenBank/DDBJ databases">
        <authorList>
            <person name="Varghese N."/>
            <person name="Submissions S."/>
        </authorList>
    </citation>
    <scope>NUCLEOTIDE SEQUENCE [LARGE SCALE GENOMIC DNA]</scope>
    <source>
        <strain evidence="23">DSM 10002</strain>
    </source>
</reference>
<dbReference type="GO" id="GO:0000049">
    <property type="term" value="F:tRNA binding"/>
    <property type="evidence" value="ECO:0007669"/>
    <property type="project" value="TreeGrafter"/>
</dbReference>
<keyword evidence="10 19" id="KW-0067">ATP-binding</keyword>
<dbReference type="Gene3D" id="3.30.930.10">
    <property type="entry name" value="Bira Bifunctional Protein, Domain 2"/>
    <property type="match status" value="1"/>
</dbReference>
<keyword evidence="4" id="KW-1003">Cell membrane</keyword>
<dbReference type="CDD" id="cd04322">
    <property type="entry name" value="LysRS_N"/>
    <property type="match status" value="1"/>
</dbReference>
<dbReference type="InterPro" id="IPR004364">
    <property type="entry name" value="Aa-tRNA-synt_II"/>
</dbReference>
<keyword evidence="15" id="KW-0511">Multifunctional enzyme</keyword>
<keyword evidence="14" id="KW-0046">Antibiotic resistance</keyword>
<dbReference type="InterPro" id="IPR018149">
    <property type="entry name" value="Lys-tRNA-synth_II_C"/>
</dbReference>
<proteinExistence type="inferred from homology"/>
<comment type="subcellular location">
    <subcellularLocation>
        <location evidence="1">Cell membrane</location>
        <topology evidence="1">Multi-pass membrane protein</topology>
    </subcellularLocation>
    <subcellularLocation>
        <location evidence="19">Cytoplasm</location>
    </subcellularLocation>
</comment>
<comment type="similarity">
    <text evidence="3">In the C-terminal section; belongs to the class-II aminoacyl-tRNA synthetase family.</text>
</comment>
<dbReference type="Gene3D" id="2.40.50.140">
    <property type="entry name" value="Nucleic acid-binding proteins"/>
    <property type="match status" value="1"/>
</dbReference>
<evidence type="ECO:0000256" key="18">
    <source>
        <dbReference type="ARBA" id="ARBA00048573"/>
    </source>
</evidence>
<feature type="binding site" evidence="19">
    <location>
        <position position="976"/>
    </location>
    <ligand>
        <name>Mg(2+)</name>
        <dbReference type="ChEBI" id="CHEBI:18420"/>
        <label>1</label>
    </ligand>
</feature>
<dbReference type="GeneID" id="65344954"/>
<keyword evidence="7 20" id="KW-0812">Transmembrane</keyword>
<dbReference type="InterPro" id="IPR006195">
    <property type="entry name" value="aa-tRNA-synth_II"/>
</dbReference>
<evidence type="ECO:0000256" key="2">
    <source>
        <dbReference type="ARBA" id="ARBA00005270"/>
    </source>
</evidence>
<dbReference type="GO" id="GO:0006629">
    <property type="term" value="P:lipid metabolic process"/>
    <property type="evidence" value="ECO:0007669"/>
    <property type="project" value="UniProtKB-KW"/>
</dbReference>
<dbReference type="GO" id="GO:0046677">
    <property type="term" value="P:response to antibiotic"/>
    <property type="evidence" value="ECO:0007669"/>
    <property type="project" value="UniProtKB-KW"/>
</dbReference>
<dbReference type="NCBIfam" id="NF002821">
    <property type="entry name" value="PRK02983.1"/>
    <property type="match status" value="1"/>
</dbReference>
<evidence type="ECO:0000256" key="5">
    <source>
        <dbReference type="ARBA" id="ARBA00022598"/>
    </source>
</evidence>
<dbReference type="PRINTS" id="PR00982">
    <property type="entry name" value="TRNASYNTHLYS"/>
</dbReference>
<keyword evidence="8 19" id="KW-0479">Metal-binding</keyword>
<dbReference type="PANTHER" id="PTHR42918">
    <property type="entry name" value="LYSYL-TRNA SYNTHETASE"/>
    <property type="match status" value="1"/>
</dbReference>
<evidence type="ECO:0000256" key="20">
    <source>
        <dbReference type="SAM" id="Phobius"/>
    </source>
</evidence>
<gene>
    <name evidence="19" type="primary">lysS</name>
    <name evidence="22" type="ORF">SAMN04489737_1220</name>
</gene>
<evidence type="ECO:0000256" key="8">
    <source>
        <dbReference type="ARBA" id="ARBA00022723"/>
    </source>
</evidence>
<dbReference type="SUPFAM" id="SSF55681">
    <property type="entry name" value="Class II aaRS and biotin synthetases"/>
    <property type="match status" value="1"/>
</dbReference>
<dbReference type="GO" id="GO:0005886">
    <property type="term" value="C:plasma membrane"/>
    <property type="evidence" value="ECO:0007669"/>
    <property type="project" value="UniProtKB-SubCell"/>
</dbReference>
<keyword evidence="19" id="KW-0460">Magnesium</keyword>
<dbReference type="EC" id="6.1.1.6" evidence="19"/>
<dbReference type="GO" id="GO:0004824">
    <property type="term" value="F:lysine-tRNA ligase activity"/>
    <property type="evidence" value="ECO:0007669"/>
    <property type="project" value="UniProtKB-UniRule"/>
</dbReference>
<evidence type="ECO:0000256" key="10">
    <source>
        <dbReference type="ARBA" id="ARBA00022840"/>
    </source>
</evidence>
<evidence type="ECO:0000256" key="14">
    <source>
        <dbReference type="ARBA" id="ARBA00023251"/>
    </source>
</evidence>
<evidence type="ECO:0000313" key="22">
    <source>
        <dbReference type="EMBL" id="SDU80494.1"/>
    </source>
</evidence>
<evidence type="ECO:0000256" key="15">
    <source>
        <dbReference type="ARBA" id="ARBA00023268"/>
    </source>
</evidence>
<dbReference type="PROSITE" id="PS50862">
    <property type="entry name" value="AA_TRNA_LIGASE_II"/>
    <property type="match status" value="1"/>
</dbReference>
<dbReference type="InterPro" id="IPR002313">
    <property type="entry name" value="Lys-tRNA-ligase_II"/>
</dbReference>
<feature type="domain" description="Aminoacyl-transfer RNA synthetases class-II family profile" evidence="21">
    <location>
        <begin position="748"/>
        <end position="1063"/>
    </location>
</feature>
<keyword evidence="19" id="KW-0963">Cytoplasm</keyword>
<evidence type="ECO:0000256" key="1">
    <source>
        <dbReference type="ARBA" id="ARBA00004651"/>
    </source>
</evidence>
<keyword evidence="19" id="KW-0648">Protein biosynthesis</keyword>
<feature type="transmembrane region" description="Helical" evidence="20">
    <location>
        <begin position="40"/>
        <end position="65"/>
    </location>
</feature>
<evidence type="ECO:0000256" key="9">
    <source>
        <dbReference type="ARBA" id="ARBA00022741"/>
    </source>
</evidence>
<dbReference type="SUPFAM" id="SSF50249">
    <property type="entry name" value="Nucleic acid-binding proteins"/>
    <property type="match status" value="1"/>
</dbReference>
<protein>
    <recommendedName>
        <fullName evidence="19">Lysine--tRNA ligase</fullName>
        <ecNumber evidence="19">6.1.1.6</ecNumber>
    </recommendedName>
    <alternativeName>
        <fullName evidence="19">Lysyl-tRNA synthetase</fullName>
        <shortName evidence="19">LysRS</shortName>
    </alternativeName>
</protein>
<comment type="function">
    <text evidence="16">Catalyzes the production of L-lysyl-tRNA(Lys)transfer and the transfer of a lysyl group from L-lysyl-tRNA(Lys) to membrane-bound phosphatidylglycerol (PG), which produces lysylphosphatidylglycerol (LPG), one of the components of the bacterial membrane with a positive net charge. LPG synthesis contributes to the resistance to cationic antimicrobial peptides (CAMPs) and likely protects M.tuberculosis against the CAMPs produced by competiting microorganisms (bacteriocins). In fact, the modification of anionic phosphatidylglycerol with positively charged L-lysine results in repulsion of the peptides.</text>
</comment>
<dbReference type="AlphaFoldDB" id="A0A1H2LI62"/>
<dbReference type="InterPro" id="IPR045864">
    <property type="entry name" value="aa-tRNA-synth_II/BPL/LPL"/>
</dbReference>
<feature type="transmembrane region" description="Helical" evidence="20">
    <location>
        <begin position="111"/>
        <end position="132"/>
    </location>
</feature>
<keyword evidence="23" id="KW-1185">Reference proteome</keyword>
<dbReference type="GO" id="GO:0005829">
    <property type="term" value="C:cytosol"/>
    <property type="evidence" value="ECO:0007669"/>
    <property type="project" value="TreeGrafter"/>
</dbReference>
<name>A0A1H2LI62_9ACTO</name>
<evidence type="ECO:0000256" key="7">
    <source>
        <dbReference type="ARBA" id="ARBA00022692"/>
    </source>
</evidence>
<dbReference type="HAMAP" id="MF_00252">
    <property type="entry name" value="Lys_tRNA_synth_class2"/>
    <property type="match status" value="1"/>
</dbReference>
<sequence>MAETYRIPRSSLILITTQVSALWLVAGLVLRYIVPGFVRFVDYAFSFVALPGYPSLFITLLMVILTSGMLRGQRAALVFYLVVVQLPNLIGGIEEYLFFSDELFSLSPAAIVAVTTNMLFALLYICIGIWSIKEFPMRVRGRWALSLLILVTGLALSTLIAWAMLTYQHVPTAEGPLSTAVDIAFGISPNDPAELAHYRIPHAIRIVSGVISAMGLFIGLMVLLKSAKVPSVSATEHMTIRRLLLDPPSTDSLGYFATRYDRNMVLSPDGRAAVTYRVVNGVCLAAGDPIGDPQSWKAAVTTWRDYARKHSWVVAAVSVSEAGAKAYKVASLNAFPLGDETIIDVADFHLKDLPDVRRALSAPRRAGYSVKVRRQHTIPAEELTQLALLADKWRVGDERGFTMASERVGDPRDWRNVIVSAHDSSGNPIGLLTFAPWGLHGLSLDVMRRSPDAVSGVTEFMVASLAQESANMGIEQISLNFVVMRETIERGAKVGASIRQRFAMKFLMFTSRWWQIYSLYRSNVKYRPRWQTRYLCIDNAFFTARTLLAYATAEGFLPSLSRYFPPVGEPNDIIELEKSLINRPVPEPRVSEQRGVRRRKLAQFEAAGGVGYPVGVPRTHSVKDVVEAGKSPEGAISLTGRICHIRDFGGVVFADLVEEHATIQILFERTAGASWRDFRSFVNRGDLISVTGVLGTSRNGTASLLAQSWTMAAKSLVPLPQTPLVNPHLRAKMRHIDYALNARSYQLFEARSKVVAFVRQSLYSQGYLEAETPILQAIHGGANARPFHTHIRAYDQHLTLRIAPELYLKRLVIAGMPKVFEIGRNFRNEGVDATHNPEFTSLEAYEAYGDWDSMRVLTENLFRGAAEAIYGKAEITSQDGTVLDLSKPWPVISVFDAVSQAVGCTIIPGSDISDYAELAQRYEVDAETVGQLVTELYDELIEPTTVFPTFYTGFPVETSPLTMADPNNPHIAQRWDLVGLGMELGTAYTELSHPLEQRSRFVQQSLLAAGGDPEAMEVDEPFLEALEFGMPPTGGLGIGVDRMVMFLTGTSIREILAFPFVKPEK</sequence>
<keyword evidence="20" id="KW-0472">Membrane</keyword>
<evidence type="ECO:0000256" key="12">
    <source>
        <dbReference type="ARBA" id="ARBA00023098"/>
    </source>
</evidence>
<evidence type="ECO:0000256" key="19">
    <source>
        <dbReference type="HAMAP-Rule" id="MF_00252"/>
    </source>
</evidence>
<dbReference type="GO" id="GO:0000287">
    <property type="term" value="F:magnesium ion binding"/>
    <property type="evidence" value="ECO:0007669"/>
    <property type="project" value="UniProtKB-UniRule"/>
</dbReference>
<evidence type="ECO:0000256" key="11">
    <source>
        <dbReference type="ARBA" id="ARBA00022989"/>
    </source>
</evidence>
<dbReference type="InterPro" id="IPR024320">
    <property type="entry name" value="LPG_synthase_C"/>
</dbReference>
<dbReference type="GO" id="GO:0050071">
    <property type="term" value="F:phosphatidylglycerol lysyltransferase activity"/>
    <property type="evidence" value="ECO:0007669"/>
    <property type="project" value="UniProtKB-EC"/>
</dbReference>
<dbReference type="Proteomes" id="UP000214355">
    <property type="component" value="Chromosome I"/>
</dbReference>
<evidence type="ECO:0000256" key="13">
    <source>
        <dbReference type="ARBA" id="ARBA00023146"/>
    </source>
</evidence>
<feature type="binding site" evidence="19">
    <location>
        <position position="983"/>
    </location>
    <ligand>
        <name>Mg(2+)</name>
        <dbReference type="ChEBI" id="CHEBI:18420"/>
        <label>1</label>
    </ligand>
</feature>
<comment type="similarity">
    <text evidence="19">Belongs to the class-II aminoacyl-tRNA synthetase family.</text>
</comment>
<feature type="transmembrane region" description="Helical" evidence="20">
    <location>
        <begin position="77"/>
        <end position="99"/>
    </location>
</feature>
<keyword evidence="5 19" id="KW-0436">Ligase</keyword>
<comment type="subunit">
    <text evidence="19">Homodimer.</text>
</comment>
<keyword evidence="12" id="KW-0443">Lipid metabolism</keyword>
<keyword evidence="9 19" id="KW-0547">Nucleotide-binding</keyword>
<dbReference type="Pfam" id="PF16995">
    <property type="entry name" value="tRNA-synt_2_TM"/>
    <property type="match status" value="1"/>
</dbReference>
<feature type="binding site" evidence="19">
    <location>
        <position position="983"/>
    </location>
    <ligand>
        <name>Mg(2+)</name>
        <dbReference type="ChEBI" id="CHEBI:18420"/>
        <label>2</label>
    </ligand>
</feature>
<comment type="cofactor">
    <cofactor evidence="19">
        <name>Mg(2+)</name>
        <dbReference type="ChEBI" id="CHEBI:18420"/>
    </cofactor>
    <text evidence="19">Binds 3 Mg(2+) ions per subunit.</text>
</comment>
<feature type="transmembrane region" description="Helical" evidence="20">
    <location>
        <begin position="144"/>
        <end position="165"/>
    </location>
</feature>
<evidence type="ECO:0000256" key="16">
    <source>
        <dbReference type="ARBA" id="ARBA00024681"/>
    </source>
</evidence>
<dbReference type="GO" id="GO:0005524">
    <property type="term" value="F:ATP binding"/>
    <property type="evidence" value="ECO:0007669"/>
    <property type="project" value="UniProtKB-UniRule"/>
</dbReference>
<dbReference type="InterPro" id="IPR044136">
    <property type="entry name" value="Lys-tRNA-ligase_II_N"/>
</dbReference>
<comment type="similarity">
    <text evidence="2">In the N-terminal section; belongs to the LPG synthetase family.</text>
</comment>
<feature type="transmembrane region" description="Helical" evidence="20">
    <location>
        <begin position="12"/>
        <end position="34"/>
    </location>
</feature>
<dbReference type="RefSeq" id="WP_091281083.1">
    <property type="nucleotide sequence ID" value="NZ_JABAPH010000014.1"/>
</dbReference>
<keyword evidence="6" id="KW-0808">Transferase</keyword>
<dbReference type="InterPro" id="IPR031553">
    <property type="entry name" value="tRNA-synt_2_TM"/>
</dbReference>
<dbReference type="PANTHER" id="PTHR42918:SF15">
    <property type="entry name" value="LYSINE--TRNA LIGASE, CHLOROPLASTIC_MITOCHONDRIAL"/>
    <property type="match status" value="1"/>
</dbReference>
<dbReference type="STRING" id="131112.SAMN04489737_1220"/>